<dbReference type="PANTHER" id="PTHR30386:SF26">
    <property type="entry name" value="TRANSPORT PROTEIN COMB"/>
    <property type="match status" value="1"/>
</dbReference>
<dbReference type="InterPro" id="IPR058624">
    <property type="entry name" value="MdtA-like_HH"/>
</dbReference>
<dbReference type="InterPro" id="IPR058792">
    <property type="entry name" value="Beta-barrel_RND_2"/>
</dbReference>
<evidence type="ECO:0000313" key="10">
    <source>
        <dbReference type="EMBL" id="EEF61563.1"/>
    </source>
</evidence>
<comment type="caution">
    <text evidence="10">The sequence shown here is derived from an EMBL/GenBank/DDBJ whole genome shotgun (WGS) entry which is preliminary data.</text>
</comment>
<dbReference type="InterPro" id="IPR058625">
    <property type="entry name" value="MdtA-like_BSH"/>
</dbReference>
<keyword evidence="11" id="KW-1185">Reference proteome</keyword>
<dbReference type="Pfam" id="PF25954">
    <property type="entry name" value="Beta-barrel_RND_2"/>
    <property type="match status" value="1"/>
</dbReference>
<evidence type="ECO:0000256" key="6">
    <source>
        <dbReference type="SAM" id="Phobius"/>
    </source>
</evidence>
<feature type="transmembrane region" description="Helical" evidence="6">
    <location>
        <begin position="80"/>
        <end position="99"/>
    </location>
</feature>
<feature type="domain" description="CusB-like beta-barrel" evidence="9">
    <location>
        <begin position="320"/>
        <end position="361"/>
    </location>
</feature>
<organism evidence="10 11">
    <name type="scientific">Pedosphaera parvula (strain Ellin514)</name>
    <dbReference type="NCBI Taxonomy" id="320771"/>
    <lineage>
        <taxon>Bacteria</taxon>
        <taxon>Pseudomonadati</taxon>
        <taxon>Verrucomicrobiota</taxon>
        <taxon>Pedosphaerae</taxon>
        <taxon>Pedosphaerales</taxon>
        <taxon>Pedosphaeraceae</taxon>
        <taxon>Pedosphaera</taxon>
    </lineage>
</organism>
<reference evidence="10 11" key="1">
    <citation type="journal article" date="2011" name="J. Bacteriol.">
        <title>Genome sequence of 'Pedosphaera parvula' Ellin514, an aerobic Verrucomicrobial isolate from pasture soil.</title>
        <authorList>
            <person name="Kant R."/>
            <person name="van Passel M.W."/>
            <person name="Sangwan P."/>
            <person name="Palva A."/>
            <person name="Lucas S."/>
            <person name="Copeland A."/>
            <person name="Lapidus A."/>
            <person name="Glavina Del Rio T."/>
            <person name="Dalin E."/>
            <person name="Tice H."/>
            <person name="Bruce D."/>
            <person name="Goodwin L."/>
            <person name="Pitluck S."/>
            <person name="Chertkov O."/>
            <person name="Larimer F.W."/>
            <person name="Land M.L."/>
            <person name="Hauser L."/>
            <person name="Brettin T.S."/>
            <person name="Detter J.C."/>
            <person name="Han S."/>
            <person name="de Vos W.M."/>
            <person name="Janssen P.H."/>
            <person name="Smidt H."/>
        </authorList>
    </citation>
    <scope>NUCLEOTIDE SEQUENCE [LARGE SCALE GENOMIC DNA]</scope>
    <source>
        <strain evidence="10 11">Ellin514</strain>
    </source>
</reference>
<feature type="coiled-coil region" evidence="5">
    <location>
        <begin position="157"/>
        <end position="245"/>
    </location>
</feature>
<evidence type="ECO:0000259" key="8">
    <source>
        <dbReference type="Pfam" id="PF25917"/>
    </source>
</evidence>
<dbReference type="EMBL" id="ABOX02000009">
    <property type="protein sequence ID" value="EEF61563.1"/>
    <property type="molecule type" value="Genomic_DNA"/>
</dbReference>
<dbReference type="Gene3D" id="2.40.30.170">
    <property type="match status" value="1"/>
</dbReference>
<keyword evidence="3 6" id="KW-1133">Transmembrane helix</keyword>
<dbReference type="AlphaFoldDB" id="B9XF65"/>
<evidence type="ECO:0000259" key="9">
    <source>
        <dbReference type="Pfam" id="PF25954"/>
    </source>
</evidence>
<dbReference type="RefSeq" id="WP_007414455.1">
    <property type="nucleotide sequence ID" value="NZ_ABOX02000009.1"/>
</dbReference>
<dbReference type="GO" id="GO:0016020">
    <property type="term" value="C:membrane"/>
    <property type="evidence" value="ECO:0007669"/>
    <property type="project" value="UniProtKB-SubCell"/>
</dbReference>
<protein>
    <submittedName>
        <fullName evidence="10">Secretion protein HlyD family protein</fullName>
    </submittedName>
</protein>
<dbReference type="SUPFAM" id="SSF111369">
    <property type="entry name" value="HlyD-like secretion proteins"/>
    <property type="match status" value="3"/>
</dbReference>
<evidence type="ECO:0000256" key="4">
    <source>
        <dbReference type="ARBA" id="ARBA00023136"/>
    </source>
</evidence>
<feature type="domain" description="Multidrug resistance protein MdtA-like alpha-helical hairpin" evidence="7">
    <location>
        <begin position="184"/>
        <end position="244"/>
    </location>
</feature>
<evidence type="ECO:0000256" key="1">
    <source>
        <dbReference type="ARBA" id="ARBA00004167"/>
    </source>
</evidence>
<keyword evidence="2 6" id="KW-0812">Transmembrane</keyword>
<dbReference type="GO" id="GO:0055085">
    <property type="term" value="P:transmembrane transport"/>
    <property type="evidence" value="ECO:0007669"/>
    <property type="project" value="InterPro"/>
</dbReference>
<evidence type="ECO:0000256" key="3">
    <source>
        <dbReference type="ARBA" id="ARBA00022989"/>
    </source>
</evidence>
<dbReference type="Gene3D" id="1.10.287.470">
    <property type="entry name" value="Helix hairpin bin"/>
    <property type="match status" value="1"/>
</dbReference>
<dbReference type="InterPro" id="IPR050739">
    <property type="entry name" value="MFP"/>
</dbReference>
<evidence type="ECO:0000313" key="11">
    <source>
        <dbReference type="Proteomes" id="UP000003688"/>
    </source>
</evidence>
<dbReference type="Pfam" id="PF25917">
    <property type="entry name" value="BSH_RND"/>
    <property type="match status" value="1"/>
</dbReference>
<keyword evidence="5" id="KW-0175">Coiled coil</keyword>
<proteinExistence type="predicted"/>
<feature type="domain" description="Multidrug resistance protein MdtA-like barrel-sandwich hybrid" evidence="8">
    <location>
        <begin position="119"/>
        <end position="314"/>
    </location>
</feature>
<gene>
    <name evidence="10" type="ORF">Cflav_PD4241</name>
</gene>
<accession>B9XF65</accession>
<dbReference type="STRING" id="320771.Cflav_PD4241"/>
<dbReference type="Proteomes" id="UP000003688">
    <property type="component" value="Unassembled WGS sequence"/>
</dbReference>
<evidence type="ECO:0000256" key="5">
    <source>
        <dbReference type="SAM" id="Coils"/>
    </source>
</evidence>
<comment type="subcellular location">
    <subcellularLocation>
        <location evidence="1">Membrane</location>
        <topology evidence="1">Single-pass membrane protein</topology>
    </subcellularLocation>
</comment>
<name>B9XF65_PEDPL</name>
<sequence>MYLHINSFCTISHVGTVLALHRHKIMNGTTMDETILVDGTTTRINGDATLPAKKFTQRTPHVTSANGESKEPRKRFSPKVIGVLTVVLLAIGFAGYLWWEHMQGYVNTDNAYVTGHIHQISSRISGTISEVLVDDNQSVTNGQVLLKLDPRDNEVHLEQARTQVQQAEAQIAQNQAAADQAEAQLNQASAQISQAEAQLEKTSLDYQRAKNLFRDGMKAISQQELDAAKAAYDVAQGALKAAKANEVGSKAQVQSAKAAQSVALAKRQNAEAALKDAELQLSYTTIPVPTSGRIGHKTVEVGQRVQPGQALLAVADDQTWVVANFKETQLAKMKPGQKVEVELDALPHHRFSGRVESFAPASGAQFALLPPDNATGNFTKIVQRVPVKVVFDPESIRGFESRIVPGLSAEVDVAVR</sequence>
<evidence type="ECO:0000259" key="7">
    <source>
        <dbReference type="Pfam" id="PF25876"/>
    </source>
</evidence>
<dbReference type="PANTHER" id="PTHR30386">
    <property type="entry name" value="MEMBRANE FUSION SUBUNIT OF EMRAB-TOLC MULTIDRUG EFFLUX PUMP"/>
    <property type="match status" value="1"/>
</dbReference>
<keyword evidence="4 6" id="KW-0472">Membrane</keyword>
<dbReference type="Pfam" id="PF25876">
    <property type="entry name" value="HH_MFP_RND"/>
    <property type="match status" value="1"/>
</dbReference>
<dbReference type="Gene3D" id="2.40.50.100">
    <property type="match status" value="1"/>
</dbReference>
<evidence type="ECO:0000256" key="2">
    <source>
        <dbReference type="ARBA" id="ARBA00022692"/>
    </source>
</evidence>